<protein>
    <submittedName>
        <fullName evidence="3">Uncharacterized protein</fullName>
    </submittedName>
</protein>
<feature type="signal peptide" evidence="1">
    <location>
        <begin position="1"/>
        <end position="33"/>
    </location>
</feature>
<evidence type="ECO:0000256" key="1">
    <source>
        <dbReference type="SAM" id="SignalP"/>
    </source>
</evidence>
<reference evidence="3" key="1">
    <citation type="submission" date="2022-11" db="UniProtKB">
        <authorList>
            <consortium name="WormBaseParasite"/>
        </authorList>
    </citation>
    <scope>IDENTIFICATION</scope>
</reference>
<name>A0A914I6U1_GLORO</name>
<accession>A0A914I6U1</accession>
<organism evidence="2 3">
    <name type="scientific">Globodera rostochiensis</name>
    <name type="common">Golden nematode worm</name>
    <name type="synonym">Heterodera rostochiensis</name>
    <dbReference type="NCBI Taxonomy" id="31243"/>
    <lineage>
        <taxon>Eukaryota</taxon>
        <taxon>Metazoa</taxon>
        <taxon>Ecdysozoa</taxon>
        <taxon>Nematoda</taxon>
        <taxon>Chromadorea</taxon>
        <taxon>Rhabditida</taxon>
        <taxon>Tylenchina</taxon>
        <taxon>Tylenchomorpha</taxon>
        <taxon>Tylenchoidea</taxon>
        <taxon>Heteroderidae</taxon>
        <taxon>Heteroderinae</taxon>
        <taxon>Globodera</taxon>
    </lineage>
</organism>
<sequence>MMALSANPIFAGSSALGIIVAALALAAVPQCYAAGGMAEMKALTGDAPYLGTGNHEQAPEFFGEALARQYYQNPAYRYNDWYGGGGGGGSRFAQNYYRSPYRYYGTGGGGPPGAGGDWLSGFGSPSPLYRSASSLISTNSMGAGAPFSSGGFYRGRGNDWSQK</sequence>
<feature type="chain" id="PRO_5038138469" evidence="1">
    <location>
        <begin position="34"/>
        <end position="163"/>
    </location>
</feature>
<evidence type="ECO:0000313" key="3">
    <source>
        <dbReference type="WBParaSite" id="Gr19_v10_g7160.t1"/>
    </source>
</evidence>
<dbReference type="Proteomes" id="UP000887572">
    <property type="component" value="Unplaced"/>
</dbReference>
<keyword evidence="1" id="KW-0732">Signal</keyword>
<dbReference type="AlphaFoldDB" id="A0A914I6U1"/>
<proteinExistence type="predicted"/>
<evidence type="ECO:0000313" key="2">
    <source>
        <dbReference type="Proteomes" id="UP000887572"/>
    </source>
</evidence>
<dbReference type="WBParaSite" id="Gr19_v10_g7160.t1">
    <property type="protein sequence ID" value="Gr19_v10_g7160.t1"/>
    <property type="gene ID" value="Gr19_v10_g7160"/>
</dbReference>
<keyword evidence="2" id="KW-1185">Reference proteome</keyword>